<name>A0ABT5SC29_9FLAO</name>
<reference evidence="1" key="1">
    <citation type="submission" date="2023-02" db="EMBL/GenBank/DDBJ databases">
        <title>Polaribacter ponticola sp. nov., isolated from seawater.</title>
        <authorList>
            <person name="Baek J.H."/>
            <person name="Kim J.M."/>
            <person name="Choi D.G."/>
            <person name="Jeon C.O."/>
        </authorList>
    </citation>
    <scope>NUCLEOTIDE SEQUENCE</scope>
    <source>
        <strain evidence="1">MSW5</strain>
    </source>
</reference>
<sequence length="180" mass="20557">MYTKPIKSTLMFSNGKGLFKVEDKLSTDIHNLGQRINKTSAGGSKEYFYNDRTKEYLIKDCESIGECFIFTNNFLEWQLTQETKMINGFISYKATRSNGKVVAWYTPSIPISFGPKGEYGLPGLILELEIGKIIFKATKIIFNPKNAPKIKRPKKGKRLTYGEYEKELKKAKKSVFGKTK</sequence>
<evidence type="ECO:0000313" key="1">
    <source>
        <dbReference type="EMBL" id="MDD7915635.1"/>
    </source>
</evidence>
<protein>
    <submittedName>
        <fullName evidence="1">GLPGLI family protein</fullName>
    </submittedName>
</protein>
<proteinExistence type="predicted"/>
<dbReference type="Pfam" id="PF09697">
    <property type="entry name" value="Porph_ging"/>
    <property type="match status" value="1"/>
</dbReference>
<evidence type="ECO:0000313" key="2">
    <source>
        <dbReference type="Proteomes" id="UP001151478"/>
    </source>
</evidence>
<dbReference type="Proteomes" id="UP001151478">
    <property type="component" value="Unassembled WGS sequence"/>
</dbReference>
<organism evidence="1 2">
    <name type="scientific">Polaribacter ponticola</name>
    <dbReference type="NCBI Taxonomy" id="2978475"/>
    <lineage>
        <taxon>Bacteria</taxon>
        <taxon>Pseudomonadati</taxon>
        <taxon>Bacteroidota</taxon>
        <taxon>Flavobacteriia</taxon>
        <taxon>Flavobacteriales</taxon>
        <taxon>Flavobacteriaceae</taxon>
    </lineage>
</organism>
<keyword evidence="2" id="KW-1185">Reference proteome</keyword>
<comment type="caution">
    <text evidence="1">The sequence shown here is derived from an EMBL/GenBank/DDBJ whole genome shotgun (WGS) entry which is preliminary data.</text>
</comment>
<dbReference type="EMBL" id="JAOSLC020000003">
    <property type="protein sequence ID" value="MDD7915635.1"/>
    <property type="molecule type" value="Genomic_DNA"/>
</dbReference>
<gene>
    <name evidence="1" type="ORF">N5A56_014925</name>
</gene>
<dbReference type="RefSeq" id="WP_265726887.1">
    <property type="nucleotide sequence ID" value="NZ_JAOSLC020000003.1"/>
</dbReference>
<accession>A0ABT5SC29</accession>
<dbReference type="InterPro" id="IPR005901">
    <property type="entry name" value="GLPGLI"/>
</dbReference>
<dbReference type="NCBIfam" id="TIGR01200">
    <property type="entry name" value="GLPGLI"/>
    <property type="match status" value="1"/>
</dbReference>